<evidence type="ECO:0000313" key="2">
    <source>
        <dbReference type="Proteomes" id="UP000308600"/>
    </source>
</evidence>
<gene>
    <name evidence="1" type="ORF">BDN72DRAFT_957695</name>
</gene>
<reference evidence="1 2" key="1">
    <citation type="journal article" date="2019" name="Nat. Ecol. Evol.">
        <title>Megaphylogeny resolves global patterns of mushroom evolution.</title>
        <authorList>
            <person name="Varga T."/>
            <person name="Krizsan K."/>
            <person name="Foldi C."/>
            <person name="Dima B."/>
            <person name="Sanchez-Garcia M."/>
            <person name="Sanchez-Ramirez S."/>
            <person name="Szollosi G.J."/>
            <person name="Szarkandi J.G."/>
            <person name="Papp V."/>
            <person name="Albert L."/>
            <person name="Andreopoulos W."/>
            <person name="Angelini C."/>
            <person name="Antonin V."/>
            <person name="Barry K.W."/>
            <person name="Bougher N.L."/>
            <person name="Buchanan P."/>
            <person name="Buyck B."/>
            <person name="Bense V."/>
            <person name="Catcheside P."/>
            <person name="Chovatia M."/>
            <person name="Cooper J."/>
            <person name="Damon W."/>
            <person name="Desjardin D."/>
            <person name="Finy P."/>
            <person name="Geml J."/>
            <person name="Haridas S."/>
            <person name="Hughes K."/>
            <person name="Justo A."/>
            <person name="Karasinski D."/>
            <person name="Kautmanova I."/>
            <person name="Kiss B."/>
            <person name="Kocsube S."/>
            <person name="Kotiranta H."/>
            <person name="LaButti K.M."/>
            <person name="Lechner B.E."/>
            <person name="Liimatainen K."/>
            <person name="Lipzen A."/>
            <person name="Lukacs Z."/>
            <person name="Mihaltcheva S."/>
            <person name="Morgado L.N."/>
            <person name="Niskanen T."/>
            <person name="Noordeloos M.E."/>
            <person name="Ohm R.A."/>
            <person name="Ortiz-Santana B."/>
            <person name="Ovrebo C."/>
            <person name="Racz N."/>
            <person name="Riley R."/>
            <person name="Savchenko A."/>
            <person name="Shiryaev A."/>
            <person name="Soop K."/>
            <person name="Spirin V."/>
            <person name="Szebenyi C."/>
            <person name="Tomsovsky M."/>
            <person name="Tulloss R.E."/>
            <person name="Uehling J."/>
            <person name="Grigoriev I.V."/>
            <person name="Vagvolgyi C."/>
            <person name="Papp T."/>
            <person name="Martin F.M."/>
            <person name="Miettinen O."/>
            <person name="Hibbett D.S."/>
            <person name="Nagy L.G."/>
        </authorList>
    </citation>
    <scope>NUCLEOTIDE SEQUENCE [LARGE SCALE GENOMIC DNA]</scope>
    <source>
        <strain evidence="1 2">NL-1719</strain>
    </source>
</reference>
<keyword evidence="2" id="KW-1185">Reference proteome</keyword>
<evidence type="ECO:0000313" key="1">
    <source>
        <dbReference type="EMBL" id="TFK71976.1"/>
    </source>
</evidence>
<organism evidence="1 2">
    <name type="scientific">Pluteus cervinus</name>
    <dbReference type="NCBI Taxonomy" id="181527"/>
    <lineage>
        <taxon>Eukaryota</taxon>
        <taxon>Fungi</taxon>
        <taxon>Dikarya</taxon>
        <taxon>Basidiomycota</taxon>
        <taxon>Agaricomycotina</taxon>
        <taxon>Agaricomycetes</taxon>
        <taxon>Agaricomycetidae</taxon>
        <taxon>Agaricales</taxon>
        <taxon>Pluteineae</taxon>
        <taxon>Pluteaceae</taxon>
        <taxon>Pluteus</taxon>
    </lineage>
</organism>
<accession>A0ACD3B2H3</accession>
<protein>
    <submittedName>
        <fullName evidence="1">Uncharacterized protein</fullName>
    </submittedName>
</protein>
<dbReference type="Proteomes" id="UP000308600">
    <property type="component" value="Unassembled WGS sequence"/>
</dbReference>
<dbReference type="EMBL" id="ML208291">
    <property type="protein sequence ID" value="TFK71976.1"/>
    <property type="molecule type" value="Genomic_DNA"/>
</dbReference>
<name>A0ACD3B2H3_9AGAR</name>
<sequence length="475" mass="53031">MRRGFLNREYQKDKASEETSKQNPKRTSDPDGKATSLGPVAVPSNDIGITTRGFLKKEYQKQSNDAQISAPVAIISTAYPTQTGGAKVLPNPPKPIYTSRTPPLPGFTSWDIDSTGHASVRIVTFPTLPVLGISPGVCLFPAGLSEALESMPNFPGLDPSFMRFHDVHEIRKSSIPNAGMGMFATENMDVGDMIIKEYPFLAQPQATPYMPGPNGTDPEMFLLALFRQLPKDGQDIFWSLHNCRPNGPYSKMKGVFDTNALPMDLRPGDPLFAGLAKDISRINHSCTPNAQVTWSLLEWSWRVWALQPIKKGDEITISYIPLDLSRFARQDILRDNYAISPCICPSCLLPPAQGKQSDENRKRLNEFAPPQWYVDRRPDIELQEAARSLDPERRRLKEIIKESTMWMDLMDHEKCWVTTVIEFHSQRLVKAWLAMGGRSMAMKTVKKAQALERACLGLGSGSGWAAISRKIEGVR</sequence>
<proteinExistence type="predicted"/>